<evidence type="ECO:0000313" key="1">
    <source>
        <dbReference type="EMBL" id="HHI01514.1"/>
    </source>
</evidence>
<accession>A0A7C5JXU1</accession>
<proteinExistence type="predicted"/>
<dbReference type="Proteomes" id="UP000886217">
    <property type="component" value="Unassembled WGS sequence"/>
</dbReference>
<comment type="caution">
    <text evidence="1">The sequence shown here is derived from an EMBL/GenBank/DDBJ whole genome shotgun (WGS) entry which is preliminary data.</text>
</comment>
<dbReference type="EMBL" id="DRTU01000352">
    <property type="protein sequence ID" value="HHI01514.1"/>
    <property type="molecule type" value="Genomic_DNA"/>
</dbReference>
<gene>
    <name evidence="1" type="ORF">ENL40_08700</name>
</gene>
<organism evidence="1">
    <name type="scientific">Thermococcus litoralis</name>
    <dbReference type="NCBI Taxonomy" id="2265"/>
    <lineage>
        <taxon>Archaea</taxon>
        <taxon>Methanobacteriati</taxon>
        <taxon>Methanobacteriota</taxon>
        <taxon>Thermococci</taxon>
        <taxon>Thermococcales</taxon>
        <taxon>Thermococcaceae</taxon>
        <taxon>Thermococcus</taxon>
    </lineage>
</organism>
<dbReference type="AlphaFoldDB" id="A0A7C5JXU1"/>
<reference evidence="1" key="1">
    <citation type="journal article" date="2020" name="mSystems">
        <title>Genome- and Community-Level Interaction Insights into Carbon Utilization and Element Cycling Functions of Hydrothermarchaeota in Hydrothermal Sediment.</title>
        <authorList>
            <person name="Zhou Z."/>
            <person name="Liu Y."/>
            <person name="Xu W."/>
            <person name="Pan J."/>
            <person name="Luo Z.H."/>
            <person name="Li M."/>
        </authorList>
    </citation>
    <scope>NUCLEOTIDE SEQUENCE [LARGE SCALE GENOMIC DNA]</scope>
    <source>
        <strain evidence="1">HyVt-93</strain>
    </source>
</reference>
<name>A0A7C5JXU1_THELI</name>
<protein>
    <submittedName>
        <fullName evidence="1">Uncharacterized protein</fullName>
    </submittedName>
</protein>
<sequence length="73" mass="8126">FASNSLCQRTGYILELVKDLGVDVPGGVIEYFKGRVKTWTKLVPTLPSKGKGIKEWKLIDNLGTERILGWAYG</sequence>
<feature type="non-terminal residue" evidence="1">
    <location>
        <position position="1"/>
    </location>
</feature>